<dbReference type="eggNOG" id="COG0628">
    <property type="taxonomic scope" value="Bacteria"/>
</dbReference>
<evidence type="ECO:0000259" key="2">
    <source>
        <dbReference type="Pfam" id="PF20249"/>
    </source>
</evidence>
<dbReference type="InterPro" id="IPR046864">
    <property type="entry name" value="VasX_N"/>
</dbReference>
<dbReference type="Pfam" id="PF20249">
    <property type="entry name" value="VasX_N"/>
    <property type="match status" value="1"/>
</dbReference>
<dbReference type="AlphaFoldDB" id="B9Z7G3"/>
<name>B9Z7G3_9NEIS</name>
<dbReference type="CDD" id="cd20707">
    <property type="entry name" value="MIX_III"/>
    <property type="match status" value="1"/>
</dbReference>
<dbReference type="NCBIfam" id="NF041559">
    <property type="entry name" value="BTH_I2691_fam"/>
    <property type="match status" value="1"/>
</dbReference>
<dbReference type="Proteomes" id="UP000003165">
    <property type="component" value="Unassembled WGS sequence"/>
</dbReference>
<comment type="caution">
    <text evidence="3">The sequence shown here is derived from an EMBL/GenBank/DDBJ whole genome shotgun (WGS) entry which is preliminary data.</text>
</comment>
<evidence type="ECO:0000256" key="1">
    <source>
        <dbReference type="SAM" id="Phobius"/>
    </source>
</evidence>
<keyword evidence="4" id="KW-1185">Reference proteome</keyword>
<feature type="domain" description="Toxin VasX N-terminal region" evidence="2">
    <location>
        <begin position="10"/>
        <end position="160"/>
    </location>
</feature>
<feature type="transmembrane region" description="Helical" evidence="1">
    <location>
        <begin position="735"/>
        <end position="763"/>
    </location>
</feature>
<keyword evidence="1" id="KW-1133">Transmembrane helix</keyword>
<keyword evidence="1" id="KW-0812">Transmembrane</keyword>
<sequence length="861" mass="92172">MSEPTPCKNKFCGKQGLLLLPLRYAVAASDAGHAEFAEPGDNLGRGVADKKLGTAAYTVRMLRHGYLYVMAKRKGKLKWDSAWAVNSQGYIARIPLGDAVAPPAFSCNPETHGVNASLISVEKAEDVSELKVLFLPDPLTKAALLKIETDSKLHGMLQSFQGKAVAQPHAMLPAELPATVAEFRSLQGDGRKLAPRFNNHLHPFFGQDVSLVKNQPYPYTGRLQNLQQELANKKGLAIVLHDPLGIVQELNNWRSASINRLNKLMQGTTPFYGTYKNEQLMALIDAVDNAEMQIRQGAISQREPKLGVSLDDLASEAKKHPYSMPDLRGTPPDAIYKNRAEYEQKRAEWRKQNAKRIGDAAWGKYAKRLQPKAMYQGVLQGFHLVAQACDALNEQRARDQLQWLNDALLHNTLALYDDNHLESGAASAGQAGMCINGFNSCQSGQAWLNQQLDASSLKPATLLLNSMLLNQKKAKEEFVAAGGLSGGIADAAGKWQEALKGVSDLWAKLNDLANAIAHGSQNSGVVSVSHLGGISMLMVQGGHTLLANLPGGKLIDRQIARSNVLHALLKLSLGKVLSKDLEAAYPSPQAFNSKTYAVSKAMRNQVNKLLTDASKGNDFNGLRFGAVVAVLEMANLLLKSNSLKESPGQKAVWELTAASLGMGAVLLELTGGICERMAKSGNHALVGNSHVGLGALKLSAGALGAVGGIIGGLVDFDSAVEAQKKAAKNQFSALAAVYALRGMVSISGALVGAGIAIGAAGPFFEWLLVRSKGEFAKVILTAATEVSAFLATERIALLLLRGARLFTVAGIGLTIAIWMFSDDALESWCDKSCLRKDRSTAGFGMAKEEMAALDAAVLEVS</sequence>
<dbReference type="InterPro" id="IPR048126">
    <property type="entry name" value="Toxin_VasX"/>
</dbReference>
<proteinExistence type="predicted"/>
<dbReference type="RefSeq" id="WP_008955318.1">
    <property type="nucleotide sequence ID" value="NZ_ACIS01000009.1"/>
</dbReference>
<keyword evidence="1" id="KW-0472">Membrane</keyword>
<evidence type="ECO:0000313" key="3">
    <source>
        <dbReference type="EMBL" id="EEG07478.1"/>
    </source>
</evidence>
<dbReference type="EMBL" id="ACIS01000009">
    <property type="protein sequence ID" value="EEG07478.1"/>
    <property type="molecule type" value="Genomic_DNA"/>
</dbReference>
<reference evidence="3 4" key="1">
    <citation type="submission" date="2009-02" db="EMBL/GenBank/DDBJ databases">
        <title>Sequencing of the draft genome and assembly of Lutiella nitroferrum 2002.</title>
        <authorList>
            <consortium name="US DOE Joint Genome Institute (JGI-PGF)"/>
            <person name="Lucas S."/>
            <person name="Copeland A."/>
            <person name="Lapidus A."/>
            <person name="Glavina del Rio T."/>
            <person name="Tice H."/>
            <person name="Bruce D."/>
            <person name="Goodwin L."/>
            <person name="Pitluck S."/>
            <person name="Larimer F."/>
            <person name="Land M.L."/>
            <person name="Hauser L."/>
            <person name="Coates J.D."/>
        </authorList>
    </citation>
    <scope>NUCLEOTIDE SEQUENCE [LARGE SCALE GENOMIC DNA]</scope>
    <source>
        <strain evidence="3 4">2002</strain>
    </source>
</reference>
<feature type="transmembrane region" description="Helical" evidence="1">
    <location>
        <begin position="803"/>
        <end position="821"/>
    </location>
</feature>
<organism evidence="3 4">
    <name type="scientific">Pseudogulbenkiania ferrooxidans 2002</name>
    <dbReference type="NCBI Taxonomy" id="279714"/>
    <lineage>
        <taxon>Bacteria</taxon>
        <taxon>Pseudomonadati</taxon>
        <taxon>Pseudomonadota</taxon>
        <taxon>Betaproteobacteria</taxon>
        <taxon>Neisseriales</taxon>
        <taxon>Chromobacteriaceae</taxon>
        <taxon>Pseudogulbenkiania</taxon>
    </lineage>
</organism>
<evidence type="ECO:0000313" key="4">
    <source>
        <dbReference type="Proteomes" id="UP000003165"/>
    </source>
</evidence>
<accession>B9Z7G3</accession>
<gene>
    <name evidence="3" type="ORF">FuraDRAFT_3299</name>
</gene>
<protein>
    <recommendedName>
        <fullName evidence="2">Toxin VasX N-terminal region domain-containing protein</fullName>
    </recommendedName>
</protein>